<feature type="transmembrane region" description="Helical" evidence="1">
    <location>
        <begin position="313"/>
        <end position="331"/>
    </location>
</feature>
<organism evidence="2">
    <name type="scientific">Streptomyces sp. SID14436</name>
    <dbReference type="NCBI Taxonomy" id="2706070"/>
    <lineage>
        <taxon>Bacteria</taxon>
        <taxon>Bacillati</taxon>
        <taxon>Actinomycetota</taxon>
        <taxon>Actinomycetes</taxon>
        <taxon>Kitasatosporales</taxon>
        <taxon>Streptomycetaceae</taxon>
        <taxon>Streptomyces</taxon>
    </lineage>
</organism>
<dbReference type="AlphaFoldDB" id="A0A6G3R4Q5"/>
<feature type="transmembrane region" description="Helical" evidence="1">
    <location>
        <begin position="168"/>
        <end position="192"/>
    </location>
</feature>
<accession>A0A6G3R4Q5</accession>
<gene>
    <name evidence="2" type="ORF">G3I53_32310</name>
</gene>
<feature type="transmembrane region" description="Helical" evidence="1">
    <location>
        <begin position="137"/>
        <end position="156"/>
    </location>
</feature>
<reference evidence="2" key="1">
    <citation type="submission" date="2020-01" db="EMBL/GenBank/DDBJ databases">
        <title>Insect and environment-associated Actinomycetes.</title>
        <authorList>
            <person name="Currrie C."/>
            <person name="Chevrette M."/>
            <person name="Carlson C."/>
            <person name="Stubbendieck R."/>
            <person name="Wendt-Pienkowski E."/>
        </authorList>
    </citation>
    <scope>NUCLEOTIDE SEQUENCE</scope>
    <source>
        <strain evidence="2">SID14436</strain>
    </source>
</reference>
<evidence type="ECO:0008006" key="3">
    <source>
        <dbReference type="Google" id="ProtNLM"/>
    </source>
</evidence>
<keyword evidence="1" id="KW-0472">Membrane</keyword>
<keyword evidence="1" id="KW-1133">Transmembrane helix</keyword>
<feature type="transmembrane region" description="Helical" evidence="1">
    <location>
        <begin position="71"/>
        <end position="92"/>
    </location>
</feature>
<dbReference type="EMBL" id="JAAGMD010000877">
    <property type="protein sequence ID" value="NEA90595.1"/>
    <property type="molecule type" value="Genomic_DNA"/>
</dbReference>
<protein>
    <recommendedName>
        <fullName evidence="3">Integral membrane protein</fullName>
    </recommendedName>
</protein>
<proteinExistence type="predicted"/>
<keyword evidence="1" id="KW-0812">Transmembrane</keyword>
<feature type="transmembrane region" description="Helical" evidence="1">
    <location>
        <begin position="213"/>
        <end position="239"/>
    </location>
</feature>
<feature type="transmembrane region" description="Helical" evidence="1">
    <location>
        <begin position="245"/>
        <end position="261"/>
    </location>
</feature>
<feature type="transmembrane region" description="Helical" evidence="1">
    <location>
        <begin position="98"/>
        <end position="116"/>
    </location>
</feature>
<feature type="transmembrane region" description="Helical" evidence="1">
    <location>
        <begin position="273"/>
        <end position="293"/>
    </location>
</feature>
<name>A0A6G3R4Q5_9ACTN</name>
<evidence type="ECO:0000313" key="2">
    <source>
        <dbReference type="EMBL" id="NEA90595.1"/>
    </source>
</evidence>
<sequence length="348" mass="36504">MHRHRELCERAVDPLEIAAGLEAHGITDRTAARFRHRDVFSLAEELFARVPRDGDTARPATTAPLKARADWIVLTLLPGALCLASVLALRHTHGQTRLLTAAVGIIALASAVRAALRRGPLSRADRTPAPGMTGWTWWLVGYALLGDGLLQVAITGGPDGPPAPDGDWPLAAAPVLALALACAPAAWTTHLFTRGARRKLTASRGLEDFAASVRPLLLATVTLFLCALAGLLTLCATALDEPLAVSGALATGALLHLARLLTVHGFTHGPRMLLACAATAQALALTTVFAARLPGLTPLSTPVETLVTAWHPAAVPTLSCGVAALVLLVHATRRLTRASAHSHPERAR</sequence>
<comment type="caution">
    <text evidence="2">The sequence shown here is derived from an EMBL/GenBank/DDBJ whole genome shotgun (WGS) entry which is preliminary data.</text>
</comment>
<evidence type="ECO:0000256" key="1">
    <source>
        <dbReference type="SAM" id="Phobius"/>
    </source>
</evidence>